<dbReference type="PANTHER" id="PTHR42951:SF14">
    <property type="entry name" value="METALLO-BETA-LACTAMASE SUPERFAMILY PROTEIN"/>
    <property type="match status" value="1"/>
</dbReference>
<evidence type="ECO:0000259" key="1">
    <source>
        <dbReference type="SMART" id="SM00849"/>
    </source>
</evidence>
<dbReference type="GO" id="GO:0016787">
    <property type="term" value="F:hydrolase activity"/>
    <property type="evidence" value="ECO:0007669"/>
    <property type="project" value="UniProtKB-KW"/>
</dbReference>
<proteinExistence type="predicted"/>
<dbReference type="InterPro" id="IPR050855">
    <property type="entry name" value="NDM-1-like"/>
</dbReference>
<dbReference type="SUPFAM" id="SSF56281">
    <property type="entry name" value="Metallo-hydrolase/oxidoreductase"/>
    <property type="match status" value="1"/>
</dbReference>
<organism evidence="2 3">
    <name type="scientific">Clostridium bovifaecis</name>
    <dbReference type="NCBI Taxonomy" id="2184719"/>
    <lineage>
        <taxon>Bacteria</taxon>
        <taxon>Bacillati</taxon>
        <taxon>Bacillota</taxon>
        <taxon>Clostridia</taxon>
        <taxon>Eubacteriales</taxon>
        <taxon>Clostridiaceae</taxon>
        <taxon>Clostridium</taxon>
    </lineage>
</organism>
<dbReference type="AlphaFoldDB" id="A0A6I6EP85"/>
<dbReference type="Pfam" id="PF00753">
    <property type="entry name" value="Lactamase_B"/>
    <property type="match status" value="1"/>
</dbReference>
<dbReference type="InterPro" id="IPR036866">
    <property type="entry name" value="RibonucZ/Hydroxyglut_hydro"/>
</dbReference>
<evidence type="ECO:0000313" key="2">
    <source>
        <dbReference type="EMBL" id="QGU95469.1"/>
    </source>
</evidence>
<accession>A0A6I6EP85</accession>
<dbReference type="EMBL" id="CP046522">
    <property type="protein sequence ID" value="QGU95469.1"/>
    <property type="molecule type" value="Genomic_DNA"/>
</dbReference>
<dbReference type="Gene3D" id="3.60.15.10">
    <property type="entry name" value="Ribonuclease Z/Hydroxyacylglutathione hydrolase-like"/>
    <property type="match status" value="1"/>
</dbReference>
<dbReference type="Proteomes" id="UP000422764">
    <property type="component" value="Chromosome"/>
</dbReference>
<dbReference type="InterPro" id="IPR001279">
    <property type="entry name" value="Metallo-B-lactamas"/>
</dbReference>
<dbReference type="PANTHER" id="PTHR42951">
    <property type="entry name" value="METALLO-BETA-LACTAMASE DOMAIN-CONTAINING"/>
    <property type="match status" value="1"/>
</dbReference>
<dbReference type="SMART" id="SM00849">
    <property type="entry name" value="Lactamase_B"/>
    <property type="match status" value="1"/>
</dbReference>
<keyword evidence="3" id="KW-1185">Reference proteome</keyword>
<dbReference type="CDD" id="cd07743">
    <property type="entry name" value="metallo-hydrolase-like_MBL-fold"/>
    <property type="match status" value="1"/>
</dbReference>
<evidence type="ECO:0000313" key="3">
    <source>
        <dbReference type="Proteomes" id="UP000422764"/>
    </source>
</evidence>
<gene>
    <name evidence="2" type="ORF">GOM49_10540</name>
</gene>
<keyword evidence="2" id="KW-0378">Hydrolase</keyword>
<name>A0A6I6EP85_9CLOT</name>
<protein>
    <submittedName>
        <fullName evidence="2">MBL fold metallo-hydrolase</fullName>
    </submittedName>
</protein>
<reference evidence="2 3" key="1">
    <citation type="submission" date="2019-12" db="EMBL/GenBank/DDBJ databases">
        <title>Genome sequenceing of Clostridium bovifaecis.</title>
        <authorList>
            <person name="Yao Y."/>
        </authorList>
    </citation>
    <scope>NUCLEOTIDE SEQUENCE [LARGE SCALE GENOMIC DNA]</scope>
    <source>
        <strain evidence="2 3">BXX</strain>
    </source>
</reference>
<feature type="domain" description="Metallo-beta-lactamase" evidence="1">
    <location>
        <begin position="16"/>
        <end position="204"/>
    </location>
</feature>
<sequence>MELNKVKGNTYYIDSPTNIGIYAFKNKFCVLIDSGLNNSAAKKFDDVLKANNLHPKYIINTHAHRDHCGGNLYFKENYPGTLVYTSAKEKVYMENPEILSIISASSSPIKKLSQSEKPLEVDFTLEYGTNKINDEKFEIIQLGGHSQEHIGIITPEKICFLGDSIFSSDTLDKYAFPFLFDIGETINTLNKIKEIDADYFVISHGKEILNKEEIAVLADRNLENIDKHINTILDLLEQPYTREDILENIIVLNDIAVNMRKYMINLSAVSAFISYLYDKDLIDCSLEDGKLYYFAKQQK</sequence>